<feature type="compositionally biased region" description="Basic and acidic residues" evidence="1">
    <location>
        <begin position="185"/>
        <end position="196"/>
    </location>
</feature>
<dbReference type="EMBL" id="QJKJ01005257">
    <property type="protein sequence ID" value="RDX90887.1"/>
    <property type="molecule type" value="Genomic_DNA"/>
</dbReference>
<gene>
    <name evidence="2" type="ORF">CR513_27193</name>
</gene>
<organism evidence="2 3">
    <name type="scientific">Mucuna pruriens</name>
    <name type="common">Velvet bean</name>
    <name type="synonym">Dolichos pruriens</name>
    <dbReference type="NCBI Taxonomy" id="157652"/>
    <lineage>
        <taxon>Eukaryota</taxon>
        <taxon>Viridiplantae</taxon>
        <taxon>Streptophyta</taxon>
        <taxon>Embryophyta</taxon>
        <taxon>Tracheophyta</taxon>
        <taxon>Spermatophyta</taxon>
        <taxon>Magnoliopsida</taxon>
        <taxon>eudicotyledons</taxon>
        <taxon>Gunneridae</taxon>
        <taxon>Pentapetalae</taxon>
        <taxon>rosids</taxon>
        <taxon>fabids</taxon>
        <taxon>Fabales</taxon>
        <taxon>Fabaceae</taxon>
        <taxon>Papilionoideae</taxon>
        <taxon>50 kb inversion clade</taxon>
        <taxon>NPAAA clade</taxon>
        <taxon>indigoferoid/millettioid clade</taxon>
        <taxon>Phaseoleae</taxon>
        <taxon>Mucuna</taxon>
    </lineage>
</organism>
<protein>
    <recommendedName>
        <fullName evidence="4">DUF4219 domain-containing protein</fullName>
    </recommendedName>
</protein>
<feature type="compositionally biased region" description="Basic and acidic residues" evidence="1">
    <location>
        <begin position="155"/>
        <end position="164"/>
    </location>
</feature>
<comment type="caution">
    <text evidence="2">The sequence shown here is derived from an EMBL/GenBank/DDBJ whole genome shotgun (WGS) entry which is preliminary data.</text>
</comment>
<name>A0A371GK13_MUCPR</name>
<reference evidence="2" key="1">
    <citation type="submission" date="2018-05" db="EMBL/GenBank/DDBJ databases">
        <title>Draft genome of Mucuna pruriens seed.</title>
        <authorList>
            <person name="Nnadi N.E."/>
            <person name="Vos R."/>
            <person name="Hasami M.H."/>
            <person name="Devisetty U.K."/>
            <person name="Aguiy J.C."/>
        </authorList>
    </citation>
    <scope>NUCLEOTIDE SEQUENCE [LARGE SCALE GENOMIC DNA]</scope>
    <source>
        <strain evidence="2">JCA_2017</strain>
    </source>
</reference>
<proteinExistence type="predicted"/>
<evidence type="ECO:0000313" key="2">
    <source>
        <dbReference type="EMBL" id="RDX90887.1"/>
    </source>
</evidence>
<dbReference type="AlphaFoldDB" id="A0A371GK13"/>
<feature type="compositionally biased region" description="Basic residues" evidence="1">
    <location>
        <begin position="145"/>
        <end position="154"/>
    </location>
</feature>
<evidence type="ECO:0008006" key="4">
    <source>
        <dbReference type="Google" id="ProtNLM"/>
    </source>
</evidence>
<dbReference type="Proteomes" id="UP000257109">
    <property type="component" value="Unassembled WGS sequence"/>
</dbReference>
<sequence>MVGSNGTFPTNMAVLDGKNFEQWYIKMGVIFGFQVVLEIVKNDIQKVEIGATELYRGTDKIKKVKLQSLCRQYEFLSINDQESIGEYFIRIQMLVNSVKACSDKNQRIFKGCGWRSCKKISLEVHEQRLLERFNTRRNDGGGNKNKNKKGKWKNKLKDSSEGRKVSNKNSSGNNHKKNGSHAKFTKKEVIKKEEGRGNLIKGI</sequence>
<evidence type="ECO:0000313" key="3">
    <source>
        <dbReference type="Proteomes" id="UP000257109"/>
    </source>
</evidence>
<accession>A0A371GK13</accession>
<keyword evidence="3" id="KW-1185">Reference proteome</keyword>
<feature type="region of interest" description="Disordered" evidence="1">
    <location>
        <begin position="135"/>
        <end position="203"/>
    </location>
</feature>
<evidence type="ECO:0000256" key="1">
    <source>
        <dbReference type="SAM" id="MobiDB-lite"/>
    </source>
</evidence>
<feature type="non-terminal residue" evidence="2">
    <location>
        <position position="1"/>
    </location>
</feature>
<dbReference type="OrthoDB" id="1679989at2759"/>
<feature type="compositionally biased region" description="Basic residues" evidence="1">
    <location>
        <begin position="174"/>
        <end position="184"/>
    </location>
</feature>